<dbReference type="PANTHER" id="PTHR43053:SF4">
    <property type="entry name" value="MYOGENESIS-REGULATING GLYCOSIDASE"/>
    <property type="match status" value="1"/>
</dbReference>
<feature type="domain" description="Glycoside hydrolase family 31 TIM barrel" evidence="5">
    <location>
        <begin position="281"/>
        <end position="603"/>
    </location>
</feature>
<reference evidence="8 9" key="1">
    <citation type="submission" date="2020-12" db="EMBL/GenBank/DDBJ databases">
        <title>Whole genome sequences of gut porcine anaerobes.</title>
        <authorList>
            <person name="Kubasova T."/>
            <person name="Jahodarova E."/>
            <person name="Rychlik I."/>
        </authorList>
    </citation>
    <scope>NUCLEOTIDE SEQUENCE [LARGE SCALE GENOMIC DNA]</scope>
    <source>
        <strain evidence="8 9">An867</strain>
    </source>
</reference>
<dbReference type="InterPro" id="IPR017853">
    <property type="entry name" value="GH"/>
</dbReference>
<keyword evidence="3 4" id="KW-0326">Glycosidase</keyword>
<sequence>MKFTKGYWMNKPGVTNADAVQVREVKAEKDRVYLYTVPYAMDMRAMGGPLLELFISSPQPDIIRIEAYHFMGSNQKMPAFELNDAHCELEVEDTEKAISIKSGDTKLVVTKNPCDFTYYYKDKKLTSIGNRFGHAMISTIQTHDENYMRNQMDLDLADMHSENLKASSFMRAQMDLDIGEKVYGLGERFTPFIKNGQRVDIWNEDGGTCTEISYKNIPFYITNRNYGVLVNDPGPVSYEICSEHVTRVQFSVPGEKLDFMVVGGENMKHVLENYTALTGRPALPPAWTFGLWLTSSFTTKYDEETVMEFVNGMEERHIPLHVFHFDCYWMKENEWCNFDWDRAMFPDIDHQLKVMKEEKNLKICVWINSYIGQKSPLFKEAKELGYLLKKPNGDVWQWDLWQAGMGLVDFTNPGAWKWYQDKLRKLLDQGVDCFKTDFGERIPTDVVYYDGSDPVRMHNYYTYLYNKCVFEVLEEYKGKNEACLFARSATVGGQKFPVHWGGDCSSNYPSMSESLRGGLSLCLSGFGFWSHDMSGFEGTAPADVYKRWAAFGLLSTHSRLHGSDSYRVPWLFSKEGEENGEESVAVVKKFSELKCTLMPYMFSAAVNTHKTGVPTMRAMVLEFPGDISCEDLDRQYMLGDSLLVAPVFRENGDVEYYLPEGKWTHLLSNETKVGGRWMRENYDFFSLPLLARENSIVAIGANDQKPDYDYGKDLTLHVFELSDKACTKITDSKGNDMLAVCAKNEGGHVTIHFEGKAENLKVLLRNVQSVSDLNGAAASEHEFGTLLTVNADLGDVTFTL</sequence>
<keyword evidence="9" id="KW-1185">Reference proteome</keyword>
<accession>A0ABS9CNU2</accession>
<dbReference type="Pfam" id="PF01055">
    <property type="entry name" value="Glyco_hydro_31_2nd"/>
    <property type="match status" value="1"/>
</dbReference>
<dbReference type="Gene3D" id="3.20.20.80">
    <property type="entry name" value="Glycosidases"/>
    <property type="match status" value="1"/>
</dbReference>
<evidence type="ECO:0000256" key="1">
    <source>
        <dbReference type="ARBA" id="ARBA00007806"/>
    </source>
</evidence>
<dbReference type="InterPro" id="IPR011013">
    <property type="entry name" value="Gal_mutarotase_sf_dom"/>
</dbReference>
<dbReference type="Proteomes" id="UP001299220">
    <property type="component" value="Unassembled WGS sequence"/>
</dbReference>
<evidence type="ECO:0000259" key="6">
    <source>
        <dbReference type="Pfam" id="PF13802"/>
    </source>
</evidence>
<dbReference type="RefSeq" id="WP_235323853.1">
    <property type="nucleotide sequence ID" value="NZ_JAFBIT010000002.1"/>
</dbReference>
<dbReference type="CDD" id="cd06593">
    <property type="entry name" value="GH31_xylosidase_YicI"/>
    <property type="match status" value="1"/>
</dbReference>
<dbReference type="InterPro" id="IPR050985">
    <property type="entry name" value="Alpha-glycosidase_related"/>
</dbReference>
<dbReference type="PANTHER" id="PTHR43053">
    <property type="entry name" value="GLYCOSIDASE FAMILY 31"/>
    <property type="match status" value="1"/>
</dbReference>
<evidence type="ECO:0000259" key="7">
    <source>
        <dbReference type="Pfam" id="PF21365"/>
    </source>
</evidence>
<dbReference type="SUPFAM" id="SSF51445">
    <property type="entry name" value="(Trans)glycosidases"/>
    <property type="match status" value="1"/>
</dbReference>
<comment type="similarity">
    <text evidence="1 4">Belongs to the glycosyl hydrolase 31 family.</text>
</comment>
<evidence type="ECO:0000259" key="5">
    <source>
        <dbReference type="Pfam" id="PF01055"/>
    </source>
</evidence>
<dbReference type="GO" id="GO:0061634">
    <property type="term" value="F:alpha-D-xyloside xylohydrolase"/>
    <property type="evidence" value="ECO:0007669"/>
    <property type="project" value="UniProtKB-EC"/>
</dbReference>
<evidence type="ECO:0000256" key="3">
    <source>
        <dbReference type="ARBA" id="ARBA00023295"/>
    </source>
</evidence>
<dbReference type="SUPFAM" id="SSF117125">
    <property type="entry name" value="Putative glucosidase YicI, C-terminal domain"/>
    <property type="match status" value="1"/>
</dbReference>
<evidence type="ECO:0000313" key="8">
    <source>
        <dbReference type="EMBL" id="MCF2652828.1"/>
    </source>
</evidence>
<feature type="domain" description="Glycoside hydrolase family 31 N-terminal" evidence="6">
    <location>
        <begin position="53"/>
        <end position="238"/>
    </location>
</feature>
<dbReference type="SUPFAM" id="SSF51011">
    <property type="entry name" value="Glycosyl hydrolase domain"/>
    <property type="match status" value="1"/>
</dbReference>
<dbReference type="SUPFAM" id="SSF74650">
    <property type="entry name" value="Galactose mutarotase-like"/>
    <property type="match status" value="1"/>
</dbReference>
<dbReference type="EMBL" id="JAFBIT010000002">
    <property type="protein sequence ID" value="MCF2652828.1"/>
    <property type="molecule type" value="Genomic_DNA"/>
</dbReference>
<dbReference type="InterPro" id="IPR025887">
    <property type="entry name" value="Glyco_hydro_31_N_dom"/>
</dbReference>
<dbReference type="CDD" id="cd14752">
    <property type="entry name" value="GH31_N"/>
    <property type="match status" value="1"/>
</dbReference>
<evidence type="ECO:0000256" key="2">
    <source>
        <dbReference type="ARBA" id="ARBA00022801"/>
    </source>
</evidence>
<dbReference type="Gene3D" id="2.60.40.1760">
    <property type="entry name" value="glycosyl hydrolase (family 31)"/>
    <property type="match status" value="1"/>
</dbReference>
<evidence type="ECO:0000313" key="9">
    <source>
        <dbReference type="Proteomes" id="UP001299220"/>
    </source>
</evidence>
<gene>
    <name evidence="8" type="primary">yicI</name>
    <name evidence="8" type="ORF">JQM67_09440</name>
</gene>
<protein>
    <submittedName>
        <fullName evidence="8">Alpha-xylosidase</fullName>
        <ecNumber evidence="8">3.2.1.177</ecNumber>
    </submittedName>
</protein>
<evidence type="ECO:0000256" key="4">
    <source>
        <dbReference type="RuleBase" id="RU361185"/>
    </source>
</evidence>
<proteinExistence type="inferred from homology"/>
<dbReference type="Gene3D" id="2.60.40.1180">
    <property type="entry name" value="Golgi alpha-mannosidase II"/>
    <property type="match status" value="2"/>
</dbReference>
<dbReference type="Pfam" id="PF21365">
    <property type="entry name" value="Glyco_hydro_31_3rd"/>
    <property type="match status" value="1"/>
</dbReference>
<dbReference type="InterPro" id="IPR000322">
    <property type="entry name" value="Glyco_hydro_31_TIM"/>
</dbReference>
<feature type="domain" description="Glycosyl hydrolase family 31 C-terminal" evidence="7">
    <location>
        <begin position="612"/>
        <end position="697"/>
    </location>
</feature>
<dbReference type="InterPro" id="IPR013780">
    <property type="entry name" value="Glyco_hydro_b"/>
</dbReference>
<organism evidence="8 9">
    <name type="scientific">Anaeromassilibacillus senegalensis</name>
    <dbReference type="NCBI Taxonomy" id="1673717"/>
    <lineage>
        <taxon>Bacteria</taxon>
        <taxon>Bacillati</taxon>
        <taxon>Bacillota</taxon>
        <taxon>Clostridia</taxon>
        <taxon>Eubacteriales</taxon>
        <taxon>Acutalibacteraceae</taxon>
        <taxon>Anaeromassilibacillus</taxon>
    </lineage>
</organism>
<comment type="caution">
    <text evidence="8">The sequence shown here is derived from an EMBL/GenBank/DDBJ whole genome shotgun (WGS) entry which is preliminary data.</text>
</comment>
<dbReference type="EC" id="3.2.1.177" evidence="8"/>
<dbReference type="InterPro" id="IPR048395">
    <property type="entry name" value="Glyco_hydro_31_C"/>
</dbReference>
<dbReference type="Pfam" id="PF13802">
    <property type="entry name" value="Gal_mutarotas_2"/>
    <property type="match status" value="1"/>
</dbReference>
<name>A0ABS9CNU2_9FIRM</name>
<keyword evidence="2 4" id="KW-0378">Hydrolase</keyword>
<dbReference type="NCBIfam" id="NF007940">
    <property type="entry name" value="PRK10658.1"/>
    <property type="match status" value="1"/>
</dbReference>